<dbReference type="OrthoDB" id="1122730at2"/>
<feature type="transmembrane region" description="Helical" evidence="1">
    <location>
        <begin position="77"/>
        <end position="93"/>
    </location>
</feature>
<dbReference type="RefSeq" id="WP_119352119.1">
    <property type="nucleotide sequence ID" value="NZ_QWET01000030.1"/>
</dbReference>
<evidence type="ECO:0000313" key="2">
    <source>
        <dbReference type="EMBL" id="RIH62944.1"/>
    </source>
</evidence>
<dbReference type="Proteomes" id="UP000266441">
    <property type="component" value="Unassembled WGS sequence"/>
</dbReference>
<keyword evidence="1" id="KW-1133">Transmembrane helix</keyword>
<feature type="transmembrane region" description="Helical" evidence="1">
    <location>
        <begin position="99"/>
        <end position="120"/>
    </location>
</feature>
<reference evidence="2 3" key="1">
    <citation type="journal article" date="2015" name="Int. J. Syst. Evol. Microbiol.">
        <title>Mariniphaga sediminis sp. nov., isolated from coastal sediment.</title>
        <authorList>
            <person name="Wang F.Q."/>
            <person name="Shen Q.Y."/>
            <person name="Chen G.J."/>
            <person name="Du Z.J."/>
        </authorList>
    </citation>
    <scope>NUCLEOTIDE SEQUENCE [LARGE SCALE GENOMIC DNA]</scope>
    <source>
        <strain evidence="2 3">SY21</strain>
    </source>
</reference>
<organism evidence="2 3">
    <name type="scientific">Mariniphaga sediminis</name>
    <dbReference type="NCBI Taxonomy" id="1628158"/>
    <lineage>
        <taxon>Bacteria</taxon>
        <taxon>Pseudomonadati</taxon>
        <taxon>Bacteroidota</taxon>
        <taxon>Bacteroidia</taxon>
        <taxon>Marinilabiliales</taxon>
        <taxon>Prolixibacteraceae</taxon>
        <taxon>Mariniphaga</taxon>
    </lineage>
</organism>
<keyword evidence="1" id="KW-0472">Membrane</keyword>
<dbReference type="AlphaFoldDB" id="A0A399CS82"/>
<evidence type="ECO:0000313" key="3">
    <source>
        <dbReference type="Proteomes" id="UP000266441"/>
    </source>
</evidence>
<feature type="transmembrane region" description="Helical" evidence="1">
    <location>
        <begin position="12"/>
        <end position="32"/>
    </location>
</feature>
<dbReference type="EMBL" id="QWET01000030">
    <property type="protein sequence ID" value="RIH62944.1"/>
    <property type="molecule type" value="Genomic_DNA"/>
</dbReference>
<protein>
    <submittedName>
        <fullName evidence="2">Uncharacterized protein</fullName>
    </submittedName>
</protein>
<keyword evidence="1" id="KW-0812">Transmembrane</keyword>
<proteinExistence type="predicted"/>
<feature type="transmembrane region" description="Helical" evidence="1">
    <location>
        <begin position="38"/>
        <end position="56"/>
    </location>
</feature>
<name>A0A399CS82_9BACT</name>
<sequence length="129" mass="14668">MNRELRQFITRIFIASIVLAAAGAGIFAFVVPQHYLPVLPWMLGFFALITILLHGYQLRLAKKDVARFTRSSMLVSLFRLMLYSIFAIVYMVVDSTEVAAFVVSLVVIYIVFTFIEVADLSRISRSNQK</sequence>
<keyword evidence="3" id="KW-1185">Reference proteome</keyword>
<comment type="caution">
    <text evidence="2">The sequence shown here is derived from an EMBL/GenBank/DDBJ whole genome shotgun (WGS) entry which is preliminary data.</text>
</comment>
<evidence type="ECO:0000256" key="1">
    <source>
        <dbReference type="SAM" id="Phobius"/>
    </source>
</evidence>
<gene>
    <name evidence="2" type="ORF">D1164_22275</name>
</gene>
<accession>A0A399CS82</accession>